<comment type="caution">
    <text evidence="1">The sequence shown here is derived from an EMBL/GenBank/DDBJ whole genome shotgun (WGS) entry which is preliminary data.</text>
</comment>
<sequence>MSDKAAEIARFILNAPPKARHLVFDLLKIFHGVPAEQLERGILIAVELEEAEILAAAQACRASDLPTYLRKDGAE</sequence>
<keyword evidence="2" id="KW-1185">Reference proteome</keyword>
<organism evidence="1 2">
    <name type="scientific">Rhizobium herbae</name>
    <dbReference type="NCBI Taxonomy" id="508661"/>
    <lineage>
        <taxon>Bacteria</taxon>
        <taxon>Pseudomonadati</taxon>
        <taxon>Pseudomonadota</taxon>
        <taxon>Alphaproteobacteria</taxon>
        <taxon>Hyphomicrobiales</taxon>
        <taxon>Rhizobiaceae</taxon>
        <taxon>Rhizobium/Agrobacterium group</taxon>
        <taxon>Rhizobium</taxon>
    </lineage>
</organism>
<evidence type="ECO:0000313" key="2">
    <source>
        <dbReference type="Proteomes" id="UP000823786"/>
    </source>
</evidence>
<dbReference type="EMBL" id="JAGGJV010000001">
    <property type="protein sequence ID" value="MBP1856844.1"/>
    <property type="molecule type" value="Genomic_DNA"/>
</dbReference>
<reference evidence="1 2" key="1">
    <citation type="submission" date="2021-03" db="EMBL/GenBank/DDBJ databases">
        <title>Genomic Encyclopedia of Type Strains, Phase IV (KMG-IV): sequencing the most valuable type-strain genomes for metagenomic binning, comparative biology and taxonomic classification.</title>
        <authorList>
            <person name="Goeker M."/>
        </authorList>
    </citation>
    <scope>NUCLEOTIDE SEQUENCE [LARGE SCALE GENOMIC DNA]</scope>
    <source>
        <strain evidence="1 2">DSM 26427</strain>
    </source>
</reference>
<evidence type="ECO:0000313" key="1">
    <source>
        <dbReference type="EMBL" id="MBP1856844.1"/>
    </source>
</evidence>
<accession>A0ABS4EFW7</accession>
<name>A0ABS4EFW7_9HYPH</name>
<dbReference type="Proteomes" id="UP000823786">
    <property type="component" value="Unassembled WGS sequence"/>
</dbReference>
<proteinExistence type="predicted"/>
<gene>
    <name evidence="1" type="ORF">J2Z75_000324</name>
</gene>
<dbReference type="RefSeq" id="WP_209846764.1">
    <property type="nucleotide sequence ID" value="NZ_JAGGJV010000001.1"/>
</dbReference>
<protein>
    <submittedName>
        <fullName evidence="1">Uncharacterized protein</fullName>
    </submittedName>
</protein>